<dbReference type="InParanoid" id="A0A0C3NKZ4"/>
<dbReference type="AlphaFoldDB" id="A0A0C3NKZ4"/>
<sequence length="88" mass="9516">MPSLCSAFVSAVFVPANTPLRWLIRIDSLPSLNNSSPSPLDAALALKAKALHKLVTPTSTHQPSILRLLITEMMDLTLTLIILMVVPV</sequence>
<dbReference type="Proteomes" id="UP000054217">
    <property type="component" value="Unassembled WGS sequence"/>
</dbReference>
<dbReference type="EMBL" id="KN832056">
    <property type="protein sequence ID" value="KIN95973.1"/>
    <property type="molecule type" value="Genomic_DNA"/>
</dbReference>
<gene>
    <name evidence="1" type="ORF">M404DRAFT_33712</name>
</gene>
<name>A0A0C3NKZ4_PISTI</name>
<proteinExistence type="predicted"/>
<accession>A0A0C3NKZ4</accession>
<reference evidence="2" key="2">
    <citation type="submission" date="2015-01" db="EMBL/GenBank/DDBJ databases">
        <title>Evolutionary Origins and Diversification of the Mycorrhizal Mutualists.</title>
        <authorList>
            <consortium name="DOE Joint Genome Institute"/>
            <consortium name="Mycorrhizal Genomics Consortium"/>
            <person name="Kohler A."/>
            <person name="Kuo A."/>
            <person name="Nagy L.G."/>
            <person name="Floudas D."/>
            <person name="Copeland A."/>
            <person name="Barry K.W."/>
            <person name="Cichocki N."/>
            <person name="Veneault-Fourrey C."/>
            <person name="LaButti K."/>
            <person name="Lindquist E.A."/>
            <person name="Lipzen A."/>
            <person name="Lundell T."/>
            <person name="Morin E."/>
            <person name="Murat C."/>
            <person name="Riley R."/>
            <person name="Ohm R."/>
            <person name="Sun H."/>
            <person name="Tunlid A."/>
            <person name="Henrissat B."/>
            <person name="Grigoriev I.V."/>
            <person name="Hibbett D.S."/>
            <person name="Martin F."/>
        </authorList>
    </citation>
    <scope>NUCLEOTIDE SEQUENCE [LARGE SCALE GENOMIC DNA]</scope>
    <source>
        <strain evidence="2">Marx 270</strain>
    </source>
</reference>
<reference evidence="1 2" key="1">
    <citation type="submission" date="2014-04" db="EMBL/GenBank/DDBJ databases">
        <authorList>
            <consortium name="DOE Joint Genome Institute"/>
            <person name="Kuo A."/>
            <person name="Kohler A."/>
            <person name="Costa M.D."/>
            <person name="Nagy L.G."/>
            <person name="Floudas D."/>
            <person name="Copeland A."/>
            <person name="Barry K.W."/>
            <person name="Cichocki N."/>
            <person name="Veneault-Fourrey C."/>
            <person name="LaButti K."/>
            <person name="Lindquist E.A."/>
            <person name="Lipzen A."/>
            <person name="Lundell T."/>
            <person name="Morin E."/>
            <person name="Murat C."/>
            <person name="Sun H."/>
            <person name="Tunlid A."/>
            <person name="Henrissat B."/>
            <person name="Grigoriev I.V."/>
            <person name="Hibbett D.S."/>
            <person name="Martin F."/>
            <person name="Nordberg H.P."/>
            <person name="Cantor M.N."/>
            <person name="Hua S.X."/>
        </authorList>
    </citation>
    <scope>NUCLEOTIDE SEQUENCE [LARGE SCALE GENOMIC DNA]</scope>
    <source>
        <strain evidence="1 2">Marx 270</strain>
    </source>
</reference>
<keyword evidence="2" id="KW-1185">Reference proteome</keyword>
<protein>
    <submittedName>
        <fullName evidence="1">Uncharacterized protein</fullName>
    </submittedName>
</protein>
<evidence type="ECO:0000313" key="2">
    <source>
        <dbReference type="Proteomes" id="UP000054217"/>
    </source>
</evidence>
<evidence type="ECO:0000313" key="1">
    <source>
        <dbReference type="EMBL" id="KIN95973.1"/>
    </source>
</evidence>
<dbReference type="HOGENOM" id="CLU_2469976_0_0_1"/>
<organism evidence="1 2">
    <name type="scientific">Pisolithus tinctorius Marx 270</name>
    <dbReference type="NCBI Taxonomy" id="870435"/>
    <lineage>
        <taxon>Eukaryota</taxon>
        <taxon>Fungi</taxon>
        <taxon>Dikarya</taxon>
        <taxon>Basidiomycota</taxon>
        <taxon>Agaricomycotina</taxon>
        <taxon>Agaricomycetes</taxon>
        <taxon>Agaricomycetidae</taxon>
        <taxon>Boletales</taxon>
        <taxon>Sclerodermatineae</taxon>
        <taxon>Pisolithaceae</taxon>
        <taxon>Pisolithus</taxon>
    </lineage>
</organism>